<dbReference type="EMBL" id="JBAKAX010000006">
    <property type="protein sequence ID" value="MEL0604092.1"/>
    <property type="molecule type" value="Genomic_DNA"/>
</dbReference>
<accession>A0ACC6R2G3</accession>
<comment type="caution">
    <text evidence="1">The sequence shown here is derived from an EMBL/GenBank/DDBJ whole genome shotgun (WGS) entry which is preliminary data.</text>
</comment>
<keyword evidence="2" id="KW-1185">Reference proteome</keyword>
<name>A0ACC6R2G3_9GAMM</name>
<evidence type="ECO:0000313" key="2">
    <source>
        <dbReference type="Proteomes" id="UP001374952"/>
    </source>
</evidence>
<evidence type="ECO:0000313" key="1">
    <source>
        <dbReference type="EMBL" id="MEL0604092.1"/>
    </source>
</evidence>
<reference evidence="1" key="1">
    <citation type="submission" date="2024-02" db="EMBL/GenBank/DDBJ databases">
        <title>Bacteria isolated from the canopy kelp, Nereocystis luetkeana.</title>
        <authorList>
            <person name="Pfister C.A."/>
            <person name="Younker I.T."/>
            <person name="Light S.H."/>
        </authorList>
    </citation>
    <scope>NUCLEOTIDE SEQUENCE</scope>
    <source>
        <strain evidence="1">TN.2.01</strain>
    </source>
</reference>
<protein>
    <submittedName>
        <fullName evidence="1">NUDIX domain-containing protein</fullName>
    </submittedName>
</protein>
<sequence>MFKFCPNCKSININFINQHFWKCKDCDFLYYHNAASAVAGIIKFQNKILFTIRAKQPCHGMLDLPGGFVDHNETLEQALSREVEEELGLQIESTCWQYIASFPNTYNFQNITYHTLDSVFYFELTSSPCLELQKSEISEAKWIEISKINFDMIGFASLAKALKTYLNQLDNL</sequence>
<gene>
    <name evidence="1" type="ORF">V6250_07925</name>
</gene>
<organism evidence="1 2">
    <name type="scientific">Pseudoalteromonas undina</name>
    <dbReference type="NCBI Taxonomy" id="43660"/>
    <lineage>
        <taxon>Bacteria</taxon>
        <taxon>Pseudomonadati</taxon>
        <taxon>Pseudomonadota</taxon>
        <taxon>Gammaproteobacteria</taxon>
        <taxon>Alteromonadales</taxon>
        <taxon>Pseudoalteromonadaceae</taxon>
        <taxon>Pseudoalteromonas</taxon>
    </lineage>
</organism>
<proteinExistence type="predicted"/>
<dbReference type="Proteomes" id="UP001374952">
    <property type="component" value="Unassembled WGS sequence"/>
</dbReference>